<dbReference type="AlphaFoldDB" id="A0A163M8R3"/>
<comment type="similarity">
    <text evidence="7">Belongs to the binding-protein-dependent transport system permease family.</text>
</comment>
<organism evidence="9 10">
    <name type="scientific">Paenibacillus glucanolyticus</name>
    <dbReference type="NCBI Taxonomy" id="59843"/>
    <lineage>
        <taxon>Bacteria</taxon>
        <taxon>Bacillati</taxon>
        <taxon>Bacillota</taxon>
        <taxon>Bacilli</taxon>
        <taxon>Bacillales</taxon>
        <taxon>Paenibacillaceae</taxon>
        <taxon>Paenibacillus</taxon>
    </lineage>
</organism>
<dbReference type="Pfam" id="PF00528">
    <property type="entry name" value="BPD_transp_1"/>
    <property type="match status" value="1"/>
</dbReference>
<reference evidence="9" key="1">
    <citation type="journal article" date="2016" name="Genome Announc.">
        <title>Draft genomes of two strains of Paenibacillus glucanolyticus with capability to degrade lignocellulose.</title>
        <authorList>
            <person name="Mathews S.L."/>
            <person name="Pawlak J."/>
            <person name="Grunden A.M."/>
        </authorList>
    </citation>
    <scope>NUCLEOTIDE SEQUENCE [LARGE SCALE GENOMIC DNA]</scope>
    <source>
        <strain evidence="9">SLM1</strain>
    </source>
</reference>
<keyword evidence="2 7" id="KW-0813">Transport</keyword>
<evidence type="ECO:0000256" key="1">
    <source>
        <dbReference type="ARBA" id="ARBA00004651"/>
    </source>
</evidence>
<feature type="transmembrane region" description="Helical" evidence="7">
    <location>
        <begin position="112"/>
        <end position="131"/>
    </location>
</feature>
<dbReference type="InterPro" id="IPR035906">
    <property type="entry name" value="MetI-like_sf"/>
</dbReference>
<gene>
    <name evidence="9" type="ORF">AWU65_24365</name>
</gene>
<feature type="transmembrane region" description="Helical" evidence="7">
    <location>
        <begin position="262"/>
        <end position="279"/>
    </location>
</feature>
<evidence type="ECO:0000256" key="4">
    <source>
        <dbReference type="ARBA" id="ARBA00022692"/>
    </source>
</evidence>
<keyword evidence="3" id="KW-1003">Cell membrane</keyword>
<sequence>MVRNDTLLSRFADGAIVAILVLSSLLCLFPIWYTIAVSFSDKSAVAAGLVTWWPVDVTLSSYIKILQERAFFTAFGVSSERVLLGGLINFVVCALMAYPLSRNPRQFRFRNAYMWFIVFTMLFSGGLIPWFVTIKSYGMLDTIWALVLPNAVPVFNVILLVNFFRSIPKEMDEAAMMDGAGPWYMLLKIYLPLSVPVLATITLFSIVGHWNSFFDGLILMNKQENYPLQTYIQQLVVQINTDNMTTEELRQSAQLSNKTLNAAKIVISMLPILVVYPFLQRFFIHGIMLGSVKE</sequence>
<evidence type="ECO:0000256" key="6">
    <source>
        <dbReference type="ARBA" id="ARBA00023136"/>
    </source>
</evidence>
<name>A0A163M8R3_9BACL</name>
<dbReference type="GO" id="GO:0055085">
    <property type="term" value="P:transmembrane transport"/>
    <property type="evidence" value="ECO:0007669"/>
    <property type="project" value="InterPro"/>
</dbReference>
<dbReference type="RefSeq" id="WP_063479606.1">
    <property type="nucleotide sequence ID" value="NZ_CP147845.1"/>
</dbReference>
<feature type="domain" description="ABC transmembrane type-1" evidence="8">
    <location>
        <begin position="75"/>
        <end position="279"/>
    </location>
</feature>
<dbReference type="PANTHER" id="PTHR43744">
    <property type="entry name" value="ABC TRANSPORTER PERMEASE PROTEIN MG189-RELATED-RELATED"/>
    <property type="match status" value="1"/>
</dbReference>
<comment type="caution">
    <text evidence="9">The sequence shown here is derived from an EMBL/GenBank/DDBJ whole genome shotgun (WGS) entry which is preliminary data.</text>
</comment>
<proteinExistence type="inferred from homology"/>
<evidence type="ECO:0000313" key="10">
    <source>
        <dbReference type="Proteomes" id="UP000076796"/>
    </source>
</evidence>
<feature type="transmembrane region" description="Helical" evidence="7">
    <location>
        <begin position="185"/>
        <end position="210"/>
    </location>
</feature>
<comment type="subcellular location">
    <subcellularLocation>
        <location evidence="1 7">Cell membrane</location>
        <topology evidence="1 7">Multi-pass membrane protein</topology>
    </subcellularLocation>
</comment>
<dbReference type="CDD" id="cd06261">
    <property type="entry name" value="TM_PBP2"/>
    <property type="match status" value="1"/>
</dbReference>
<dbReference type="PANTHER" id="PTHR43744:SF9">
    <property type="entry name" value="POLYGALACTURONAN_RHAMNOGALACTURONAN TRANSPORT SYSTEM PERMEASE PROTEIN YTCP"/>
    <property type="match status" value="1"/>
</dbReference>
<keyword evidence="6 7" id="KW-0472">Membrane</keyword>
<keyword evidence="10" id="KW-1185">Reference proteome</keyword>
<evidence type="ECO:0000256" key="7">
    <source>
        <dbReference type="RuleBase" id="RU363032"/>
    </source>
</evidence>
<evidence type="ECO:0000259" key="8">
    <source>
        <dbReference type="PROSITE" id="PS50928"/>
    </source>
</evidence>
<evidence type="ECO:0000256" key="5">
    <source>
        <dbReference type="ARBA" id="ARBA00022989"/>
    </source>
</evidence>
<dbReference type="Proteomes" id="UP000076796">
    <property type="component" value="Unassembled WGS sequence"/>
</dbReference>
<feature type="transmembrane region" description="Helical" evidence="7">
    <location>
        <begin position="143"/>
        <end position="164"/>
    </location>
</feature>
<dbReference type="SUPFAM" id="SSF161098">
    <property type="entry name" value="MetI-like"/>
    <property type="match status" value="1"/>
</dbReference>
<keyword evidence="4 7" id="KW-0812">Transmembrane</keyword>
<dbReference type="GO" id="GO:0005886">
    <property type="term" value="C:plasma membrane"/>
    <property type="evidence" value="ECO:0007669"/>
    <property type="project" value="UniProtKB-SubCell"/>
</dbReference>
<protein>
    <submittedName>
        <fullName evidence="9">ABC transporter permease</fullName>
    </submittedName>
</protein>
<evidence type="ECO:0000256" key="3">
    <source>
        <dbReference type="ARBA" id="ARBA00022475"/>
    </source>
</evidence>
<accession>A0A163M8R3</accession>
<dbReference type="InterPro" id="IPR000515">
    <property type="entry name" value="MetI-like"/>
</dbReference>
<dbReference type="GeneID" id="97555566"/>
<feature type="transmembrane region" description="Helical" evidence="7">
    <location>
        <begin position="12"/>
        <end position="33"/>
    </location>
</feature>
<dbReference type="OrthoDB" id="9810086at2"/>
<feature type="transmembrane region" description="Helical" evidence="7">
    <location>
        <begin position="82"/>
        <end position="100"/>
    </location>
</feature>
<keyword evidence="5 7" id="KW-1133">Transmembrane helix</keyword>
<dbReference type="EMBL" id="LWMH01000001">
    <property type="protein sequence ID" value="KZS48845.1"/>
    <property type="molecule type" value="Genomic_DNA"/>
</dbReference>
<dbReference type="Gene3D" id="1.10.3720.10">
    <property type="entry name" value="MetI-like"/>
    <property type="match status" value="1"/>
</dbReference>
<evidence type="ECO:0000256" key="2">
    <source>
        <dbReference type="ARBA" id="ARBA00022448"/>
    </source>
</evidence>
<dbReference type="PROSITE" id="PS50928">
    <property type="entry name" value="ABC_TM1"/>
    <property type="match status" value="1"/>
</dbReference>
<evidence type="ECO:0000313" key="9">
    <source>
        <dbReference type="EMBL" id="KZS48845.1"/>
    </source>
</evidence>